<feature type="transmembrane region" description="Helical" evidence="3">
    <location>
        <begin position="35"/>
        <end position="54"/>
    </location>
</feature>
<dbReference type="GO" id="GO:0016323">
    <property type="term" value="C:basolateral plasma membrane"/>
    <property type="evidence" value="ECO:0007669"/>
    <property type="project" value="TreeGrafter"/>
</dbReference>
<dbReference type="PROSITE" id="PS50850">
    <property type="entry name" value="MFS"/>
    <property type="match status" value="1"/>
</dbReference>
<evidence type="ECO:0000256" key="3">
    <source>
        <dbReference type="RuleBase" id="RU362056"/>
    </source>
</evidence>
<dbReference type="InterPro" id="IPR036259">
    <property type="entry name" value="MFS_trans_sf"/>
</dbReference>
<comment type="similarity">
    <text evidence="3">Belongs to the organo anion transporter (TC 2.A.60) family.</text>
</comment>
<sequence>MVLVIGVQGTYLGYVVGMLTTLEKRFGFSSEKSGWLLSLYDIGHTAAILLIGYIGSHYHLPRITGIGVLLSAASMFMLACPVFLYGTADYTEEQLIQKKEAYAYEMACDTNEERYISSQGEDCTREHVEHTNAFILLAFGQLFAGIFAAPFNTISYVYIDCNVQDKRDSPFYLGLLTSMYAFGPALGFLLSSILTGVYTTLGDPPNHIGTHDEHWIGAWWLGFICCGTAYLLLTLPFFLFPKSYKHPDSFHLMLEQSTSHFQQEEEQLTVKEKLQLFMKEFPSVLKNLLTNKVYITMVIAWMFGSYLIGGYQTYLPKYIETQYGRSASMADLYSGIISVGAIAVSTALGGWILSRYNIAPRSSIICLIISWVIILLSYIIGMNLGCAQPNMEGLTYIDVAERYDFYHHREREYSCLSECNCETILKFDGVSFNGKNFYSPCHAGCTQYDIYTNTWSNCQCVGDYSVNNGLVHPECDIFYGYLAVMLIGLFLGNLFFMVTMMIVLRSVYDEEKVIALSLASFITNIFGFIPAPVIYGFFIDLCCVLWNRQCPNEKGNCVLYDNLKFGKMFHGVNAFFQICAIIFAIICYFISKKVKLPEEIEMNEYTEDRRREYQDH</sequence>
<dbReference type="InterPro" id="IPR020846">
    <property type="entry name" value="MFS_dom"/>
</dbReference>
<keyword evidence="3" id="KW-0812">Transmembrane</keyword>
<organism evidence="5 6">
    <name type="scientific">Caenorhabditis angaria</name>
    <dbReference type="NCBI Taxonomy" id="860376"/>
    <lineage>
        <taxon>Eukaryota</taxon>
        <taxon>Metazoa</taxon>
        <taxon>Ecdysozoa</taxon>
        <taxon>Nematoda</taxon>
        <taxon>Chromadorea</taxon>
        <taxon>Rhabditida</taxon>
        <taxon>Rhabditina</taxon>
        <taxon>Rhabditomorpha</taxon>
        <taxon>Rhabditoidea</taxon>
        <taxon>Rhabditidae</taxon>
        <taxon>Peloderinae</taxon>
        <taxon>Caenorhabditis</taxon>
    </lineage>
</organism>
<dbReference type="CDD" id="cd17336">
    <property type="entry name" value="MFS_SLCO_OATP"/>
    <property type="match status" value="1"/>
</dbReference>
<reference evidence="5" key="1">
    <citation type="submission" date="2022-11" db="EMBL/GenBank/DDBJ databases">
        <authorList>
            <person name="Kikuchi T."/>
        </authorList>
    </citation>
    <scope>NUCLEOTIDE SEQUENCE</scope>
    <source>
        <strain evidence="5">PS1010</strain>
    </source>
</reference>
<feature type="transmembrane region" description="Helical" evidence="3">
    <location>
        <begin position="218"/>
        <end position="240"/>
    </location>
</feature>
<feature type="transmembrane region" description="Helical" evidence="3">
    <location>
        <begin position="171"/>
        <end position="198"/>
    </location>
</feature>
<proteinExistence type="inferred from homology"/>
<dbReference type="EMBL" id="CANHGI010000006">
    <property type="protein sequence ID" value="CAI5454875.1"/>
    <property type="molecule type" value="Genomic_DNA"/>
</dbReference>
<dbReference type="AlphaFoldDB" id="A0A9P1J391"/>
<evidence type="ECO:0000313" key="5">
    <source>
        <dbReference type="EMBL" id="CAI5454875.1"/>
    </source>
</evidence>
<comment type="subcellular location">
    <subcellularLocation>
        <location evidence="3">Cell membrane</location>
        <topology evidence="3">Multi-pass membrane protein</topology>
    </subcellularLocation>
    <subcellularLocation>
        <location evidence="1">Membrane</location>
        <topology evidence="1">Multi-pass membrane protein</topology>
    </subcellularLocation>
</comment>
<feature type="transmembrane region" description="Helical" evidence="3">
    <location>
        <begin position="364"/>
        <end position="384"/>
    </location>
</feature>
<evidence type="ECO:0000313" key="6">
    <source>
        <dbReference type="Proteomes" id="UP001152747"/>
    </source>
</evidence>
<dbReference type="GO" id="GO:0006811">
    <property type="term" value="P:monoatomic ion transport"/>
    <property type="evidence" value="ECO:0007669"/>
    <property type="project" value="UniProtKB-KW"/>
</dbReference>
<evidence type="ECO:0000256" key="1">
    <source>
        <dbReference type="ARBA" id="ARBA00004141"/>
    </source>
</evidence>
<keyword evidence="3" id="KW-0406">Ion transport</keyword>
<feature type="transmembrane region" description="Helical" evidence="3">
    <location>
        <begin position="332"/>
        <end position="352"/>
    </location>
</feature>
<feature type="transmembrane region" description="Helical" evidence="3">
    <location>
        <begin position="134"/>
        <end position="159"/>
    </location>
</feature>
<dbReference type="GO" id="GO:0043252">
    <property type="term" value="P:sodium-independent organic anion transport"/>
    <property type="evidence" value="ECO:0007669"/>
    <property type="project" value="TreeGrafter"/>
</dbReference>
<comment type="caution">
    <text evidence="5">The sequence shown here is derived from an EMBL/GenBank/DDBJ whole genome shotgun (WGS) entry which is preliminary data.</text>
</comment>
<keyword evidence="3" id="KW-0472">Membrane</keyword>
<keyword evidence="2" id="KW-1015">Disulfide bond</keyword>
<keyword evidence="3" id="KW-1133">Transmembrane helix</keyword>
<feature type="transmembrane region" description="Helical" evidence="3">
    <location>
        <begin position="568"/>
        <end position="590"/>
    </location>
</feature>
<dbReference type="Proteomes" id="UP001152747">
    <property type="component" value="Unassembled WGS sequence"/>
</dbReference>
<dbReference type="Pfam" id="PF03137">
    <property type="entry name" value="OATP"/>
    <property type="match status" value="1"/>
</dbReference>
<gene>
    <name evidence="5" type="ORF">CAMP_LOCUS17512</name>
</gene>
<dbReference type="Gene3D" id="1.20.1250.20">
    <property type="entry name" value="MFS general substrate transporter like domains"/>
    <property type="match status" value="2"/>
</dbReference>
<feature type="transmembrane region" description="Helical" evidence="3">
    <location>
        <begin position="478"/>
        <end position="504"/>
    </location>
</feature>
<dbReference type="SUPFAM" id="SSF103473">
    <property type="entry name" value="MFS general substrate transporter"/>
    <property type="match status" value="1"/>
</dbReference>
<protein>
    <recommendedName>
        <fullName evidence="3">Solute carrier organic anion transporter family member</fullName>
    </recommendedName>
</protein>
<feature type="transmembrane region" description="Helical" evidence="3">
    <location>
        <begin position="293"/>
        <end position="312"/>
    </location>
</feature>
<keyword evidence="6" id="KW-1185">Reference proteome</keyword>
<keyword evidence="3" id="KW-0813">Transport</keyword>
<feature type="transmembrane region" description="Helical" evidence="3">
    <location>
        <begin position="516"/>
        <end position="538"/>
    </location>
</feature>
<accession>A0A9P1J391</accession>
<evidence type="ECO:0000259" key="4">
    <source>
        <dbReference type="PROSITE" id="PS50850"/>
    </source>
</evidence>
<name>A0A9P1J391_9PELO</name>
<evidence type="ECO:0000256" key="2">
    <source>
        <dbReference type="ARBA" id="ARBA00023157"/>
    </source>
</evidence>
<dbReference type="PANTHER" id="PTHR11388">
    <property type="entry name" value="ORGANIC ANION TRANSPORTER"/>
    <property type="match status" value="1"/>
</dbReference>
<dbReference type="PANTHER" id="PTHR11388:SF142">
    <property type="entry name" value="SOLUTE CARRIER ORGANIC ANION TRANSPORTER FAMILY MEMBER 5A1"/>
    <property type="match status" value="1"/>
</dbReference>
<dbReference type="OrthoDB" id="5062115at2759"/>
<feature type="transmembrane region" description="Helical" evidence="3">
    <location>
        <begin position="66"/>
        <end position="85"/>
    </location>
</feature>
<comment type="caution">
    <text evidence="3">Lacks conserved residue(s) required for the propagation of feature annotation.</text>
</comment>
<feature type="domain" description="Major facilitator superfamily (MFS) profile" evidence="4">
    <location>
        <begin position="1"/>
        <end position="595"/>
    </location>
</feature>
<dbReference type="GO" id="GO:0015347">
    <property type="term" value="F:sodium-independent organic anion transmembrane transporter activity"/>
    <property type="evidence" value="ECO:0007669"/>
    <property type="project" value="TreeGrafter"/>
</dbReference>
<dbReference type="InterPro" id="IPR004156">
    <property type="entry name" value="OATP"/>
</dbReference>
<dbReference type="NCBIfam" id="TIGR00805">
    <property type="entry name" value="oat"/>
    <property type="match status" value="1"/>
</dbReference>